<feature type="domain" description="GNAT-like C-terminal" evidence="2">
    <location>
        <begin position="120"/>
        <end position="264"/>
    </location>
</feature>
<dbReference type="Pfam" id="PF18082">
    <property type="entry name" value="NAT_N"/>
    <property type="match status" value="1"/>
</dbReference>
<dbReference type="InterPro" id="IPR041644">
    <property type="entry name" value="GNAT_C"/>
</dbReference>
<evidence type="ECO:0000259" key="1">
    <source>
        <dbReference type="Pfam" id="PF18082"/>
    </source>
</evidence>
<name>A0A9W6C779_9FIRM</name>
<evidence type="ECO:0000313" key="3">
    <source>
        <dbReference type="EMBL" id="GLG05584.1"/>
    </source>
</evidence>
<comment type="caution">
    <text evidence="3">The sequence shown here is derived from an EMBL/GenBank/DDBJ whole genome shotgun (WGS) entry which is preliminary data.</text>
</comment>
<feature type="domain" description="N-acyltransferase N-terminal" evidence="1">
    <location>
        <begin position="1"/>
        <end position="115"/>
    </location>
</feature>
<evidence type="ECO:0000259" key="2">
    <source>
        <dbReference type="Pfam" id="PF18164"/>
    </source>
</evidence>
<sequence>MTLHTMLSELHYRDQIQEAVQKEINRLGDTVEVLADKAYQGEDFQFFLCDQVPAVRLAVITCLLVEKYEEYRARGISDSIIFDTFQDVTLRAEIYFQKTGRAGLEKDDVIWFRHIMNAEIFKIGSLQFQPFQMVYLDDDYFYMIYSTNAQELLPCGCPVLNCHVQRGADLHTEAVEDSFQRAKKFFAQIDPETKYKAFLCYSWLLYPPMIQALSPSSHIRQFAEKFQIIGTSRNSDQAMENLFNGKEKRLTPDSTFLQRMALKQEERFGFGCGVILL</sequence>
<reference evidence="3 4" key="1">
    <citation type="journal article" date="2023" name="Int. J. Syst. Evol. Microbiol.">
        <title>Sellimonas catena sp. nov., isolated from human faeces.</title>
        <authorList>
            <person name="Hisatomi A."/>
            <person name="Ohkuma M."/>
            <person name="Sakamoto M."/>
        </authorList>
    </citation>
    <scope>NUCLEOTIDE SEQUENCE [LARGE SCALE GENOMIC DNA]</scope>
    <source>
        <strain evidence="3 4">12EGH17</strain>
    </source>
</reference>
<dbReference type="Gene3D" id="3.40.630.120">
    <property type="match status" value="1"/>
</dbReference>
<dbReference type="EMBL" id="BSBO01000032">
    <property type="protein sequence ID" value="GLG05584.1"/>
    <property type="molecule type" value="Genomic_DNA"/>
</dbReference>
<accession>A0A9W6C779</accession>
<proteinExistence type="predicted"/>
<keyword evidence="4" id="KW-1185">Reference proteome</keyword>
<evidence type="ECO:0000313" key="4">
    <source>
        <dbReference type="Proteomes" id="UP001145145"/>
    </source>
</evidence>
<dbReference type="Proteomes" id="UP001145145">
    <property type="component" value="Unassembled WGS sequence"/>
</dbReference>
<dbReference type="RefSeq" id="WP_087168401.1">
    <property type="nucleotide sequence ID" value="NZ_BSBO01000032.1"/>
</dbReference>
<gene>
    <name evidence="3" type="ORF">Selli1_27580</name>
</gene>
<dbReference type="Pfam" id="PF18164">
    <property type="entry name" value="GNAT_C"/>
    <property type="match status" value="1"/>
</dbReference>
<dbReference type="AlphaFoldDB" id="A0A9W6C779"/>
<organism evidence="3 4">
    <name type="scientific">Sellimonas catena</name>
    <dbReference type="NCBI Taxonomy" id="2994035"/>
    <lineage>
        <taxon>Bacteria</taxon>
        <taxon>Bacillati</taxon>
        <taxon>Bacillota</taxon>
        <taxon>Clostridia</taxon>
        <taxon>Lachnospirales</taxon>
        <taxon>Lachnospiraceae</taxon>
        <taxon>Sellimonas</taxon>
    </lineage>
</organism>
<dbReference type="InterPro" id="IPR041273">
    <property type="entry name" value="NAT_N"/>
</dbReference>
<protein>
    <submittedName>
        <fullName evidence="3">Uncharacterized protein</fullName>
    </submittedName>
</protein>